<evidence type="ECO:0000256" key="1">
    <source>
        <dbReference type="SAM" id="Phobius"/>
    </source>
</evidence>
<protein>
    <submittedName>
        <fullName evidence="2">Uncharacterized protein</fullName>
    </submittedName>
</protein>
<evidence type="ECO:0000313" key="2">
    <source>
        <dbReference type="EMBL" id="RNA36872.1"/>
    </source>
</evidence>
<dbReference type="EMBL" id="REGN01001117">
    <property type="protein sequence ID" value="RNA36872.1"/>
    <property type="molecule type" value="Genomic_DNA"/>
</dbReference>
<keyword evidence="1" id="KW-0812">Transmembrane</keyword>
<comment type="caution">
    <text evidence="2">The sequence shown here is derived from an EMBL/GenBank/DDBJ whole genome shotgun (WGS) entry which is preliminary data.</text>
</comment>
<feature type="transmembrane region" description="Helical" evidence="1">
    <location>
        <begin position="7"/>
        <end position="24"/>
    </location>
</feature>
<sequence>MNYIFKFCYNFFFILFLIFHIPIVSENSAQIFRSGKIINLYEAYPQSKKALKRVIMTRYDIILIFMLKNKYYAQITKIEFSGQKSKKSHFDSLVLLVLGKLLKKIIFLNTIKNNNLSKINRSDQAKWPSIHITKPNWSASKNCSKLHSPDII</sequence>
<dbReference type="Proteomes" id="UP000276133">
    <property type="component" value="Unassembled WGS sequence"/>
</dbReference>
<keyword evidence="1" id="KW-0472">Membrane</keyword>
<accession>A0A3M7SMC6</accession>
<keyword evidence="3" id="KW-1185">Reference proteome</keyword>
<evidence type="ECO:0000313" key="3">
    <source>
        <dbReference type="Proteomes" id="UP000276133"/>
    </source>
</evidence>
<dbReference type="AlphaFoldDB" id="A0A3M7SMC6"/>
<reference evidence="2 3" key="1">
    <citation type="journal article" date="2018" name="Sci. Rep.">
        <title>Genomic signatures of local adaptation to the degree of environmental predictability in rotifers.</title>
        <authorList>
            <person name="Franch-Gras L."/>
            <person name="Hahn C."/>
            <person name="Garcia-Roger E.M."/>
            <person name="Carmona M.J."/>
            <person name="Serra M."/>
            <person name="Gomez A."/>
        </authorList>
    </citation>
    <scope>NUCLEOTIDE SEQUENCE [LARGE SCALE GENOMIC DNA]</scope>
    <source>
        <strain evidence="2">HYR1</strain>
    </source>
</reference>
<name>A0A3M7SMC6_BRAPC</name>
<keyword evidence="1" id="KW-1133">Transmembrane helix</keyword>
<organism evidence="2 3">
    <name type="scientific">Brachionus plicatilis</name>
    <name type="common">Marine rotifer</name>
    <name type="synonym">Brachionus muelleri</name>
    <dbReference type="NCBI Taxonomy" id="10195"/>
    <lineage>
        <taxon>Eukaryota</taxon>
        <taxon>Metazoa</taxon>
        <taxon>Spiralia</taxon>
        <taxon>Gnathifera</taxon>
        <taxon>Rotifera</taxon>
        <taxon>Eurotatoria</taxon>
        <taxon>Monogononta</taxon>
        <taxon>Pseudotrocha</taxon>
        <taxon>Ploima</taxon>
        <taxon>Brachionidae</taxon>
        <taxon>Brachionus</taxon>
    </lineage>
</organism>
<proteinExistence type="predicted"/>
<gene>
    <name evidence="2" type="ORF">BpHYR1_025950</name>
</gene>